<organism evidence="2 3">
    <name type="scientific">Vibrio parahaemolyticus</name>
    <dbReference type="NCBI Taxonomy" id="670"/>
    <lineage>
        <taxon>Bacteria</taxon>
        <taxon>Pseudomonadati</taxon>
        <taxon>Pseudomonadota</taxon>
        <taxon>Gammaproteobacteria</taxon>
        <taxon>Vibrionales</taxon>
        <taxon>Vibrionaceae</taxon>
        <taxon>Vibrio</taxon>
    </lineage>
</organism>
<protein>
    <recommendedName>
        <fullName evidence="4">DUF2570 domain-containing protein</fullName>
    </recommendedName>
</protein>
<keyword evidence="1" id="KW-0175">Coiled coil</keyword>
<evidence type="ECO:0008006" key="4">
    <source>
        <dbReference type="Google" id="ProtNLM"/>
    </source>
</evidence>
<reference evidence="2" key="1">
    <citation type="submission" date="2022-05" db="EMBL/GenBank/DDBJ databases">
        <title>Megaplasmid of Vibrio parahaemolyticus.</title>
        <authorList>
            <person name="Strauch E."/>
            <person name="Borowiak M."/>
        </authorList>
    </citation>
    <scope>NUCLEOTIDE SEQUENCE</scope>
    <source>
        <strain evidence="2">16-VB00198</strain>
    </source>
</reference>
<dbReference type="AlphaFoldDB" id="A0AA46UNX2"/>
<gene>
    <name evidence="2" type="ORF">M5598_16870</name>
</gene>
<sequence length="113" mass="12692">MNAVWKWIKGAFLAAVVTVIATLWLALKASHAEQALLATELESANRANVASQRTIQILEHDQAAMHQLLVQRAKTKQQTQRQLNEQVAELTQKMANTECDIPDDVTGRLREPY</sequence>
<evidence type="ECO:0000256" key="1">
    <source>
        <dbReference type="SAM" id="Coils"/>
    </source>
</evidence>
<evidence type="ECO:0000313" key="2">
    <source>
        <dbReference type="EMBL" id="UYV28889.1"/>
    </source>
</evidence>
<proteinExistence type="predicted"/>
<dbReference type="Proteomes" id="UP001163036">
    <property type="component" value="Chromosome 2"/>
</dbReference>
<feature type="coiled-coil region" evidence="1">
    <location>
        <begin position="73"/>
        <end position="100"/>
    </location>
</feature>
<evidence type="ECO:0000313" key="3">
    <source>
        <dbReference type="Proteomes" id="UP001163036"/>
    </source>
</evidence>
<dbReference type="RefSeq" id="WP_193292756.1">
    <property type="nucleotide sequence ID" value="NZ_CP097356.1"/>
</dbReference>
<dbReference type="EMBL" id="CP097356">
    <property type="protein sequence ID" value="UYV28889.1"/>
    <property type="molecule type" value="Genomic_DNA"/>
</dbReference>
<accession>A0AA46UNX2</accession>
<name>A0AA46UNX2_VIBPH</name>